<sequence>MCRILISSFNTDKIDVFKDILNSFIKSSERDILLEKLSNRSSHSDGWGLASIGLANNTPSILFHKTLLPIYHSQSRDIVELFIKRMELYDNIKVIVHSRLSSRREPYGERYSHPFEVLENNLTIWFIHNGGVDKKELSKEIGINPYYYSDSWISAIYISKYLNKCVEKETDLDNCVIDSYRNLIKYTIENSALDTGLLLLYKDTPYLYTSFYVKGYMEMNDDRKEYYNMYKYVEEGFIAVSSSTVKYYSSRDFSLIEQGLYSIRNNNLVKLDSYQ</sequence>
<reference evidence="1" key="1">
    <citation type="journal article" date="2020" name="mSystems">
        <title>Genome- and Community-Level Interaction Insights into Carbon Utilization and Element Cycling Functions of Hydrothermarchaeota in Hydrothermal Sediment.</title>
        <authorList>
            <person name="Zhou Z."/>
            <person name="Liu Y."/>
            <person name="Xu W."/>
            <person name="Pan J."/>
            <person name="Luo Z.H."/>
            <person name="Li M."/>
        </authorList>
    </citation>
    <scope>NUCLEOTIDE SEQUENCE [LARGE SCALE GENOMIC DNA]</scope>
    <source>
        <strain evidence="1">SpSt-642</strain>
    </source>
</reference>
<name>A0A7C4D7T6_STAMA</name>
<organism evidence="1">
    <name type="scientific">Staphylothermus marinus</name>
    <dbReference type="NCBI Taxonomy" id="2280"/>
    <lineage>
        <taxon>Archaea</taxon>
        <taxon>Thermoproteota</taxon>
        <taxon>Thermoprotei</taxon>
        <taxon>Desulfurococcales</taxon>
        <taxon>Desulfurococcaceae</taxon>
        <taxon>Staphylothermus</taxon>
    </lineage>
</organism>
<evidence type="ECO:0000313" key="1">
    <source>
        <dbReference type="EMBL" id="HGM58056.1"/>
    </source>
</evidence>
<evidence type="ECO:0008006" key="2">
    <source>
        <dbReference type="Google" id="ProtNLM"/>
    </source>
</evidence>
<comment type="caution">
    <text evidence="1">The sequence shown here is derived from an EMBL/GenBank/DDBJ whole genome shotgun (WGS) entry which is preliminary data.</text>
</comment>
<proteinExistence type="predicted"/>
<dbReference type="PANTHER" id="PTHR42824">
    <property type="entry name" value="GLUTAMINE AMIDOTRANSFERASE"/>
    <property type="match status" value="1"/>
</dbReference>
<protein>
    <recommendedName>
        <fullName evidence="2">Glutamine amidotransferase type-2 domain-containing protein</fullName>
    </recommendedName>
</protein>
<accession>A0A7C4D7T6</accession>
<gene>
    <name evidence="1" type="ORF">ENU14_00475</name>
</gene>
<dbReference type="EMBL" id="DTBJ01000007">
    <property type="protein sequence ID" value="HGM58056.1"/>
    <property type="molecule type" value="Genomic_DNA"/>
</dbReference>
<dbReference type="Gene3D" id="3.60.20.10">
    <property type="entry name" value="Glutamine Phosphoribosylpyrophosphate, subunit 1, domain 1"/>
    <property type="match status" value="1"/>
</dbReference>
<dbReference type="AlphaFoldDB" id="A0A7C4D7T6"/>
<dbReference type="PANTHER" id="PTHR42824:SF1">
    <property type="entry name" value="GLUTAMINE AMIDOTRANSFERASE YAFJ-RELATED"/>
    <property type="match status" value="1"/>
</dbReference>
<dbReference type="SUPFAM" id="SSF56235">
    <property type="entry name" value="N-terminal nucleophile aminohydrolases (Ntn hydrolases)"/>
    <property type="match status" value="1"/>
</dbReference>
<dbReference type="InterPro" id="IPR029055">
    <property type="entry name" value="Ntn_hydrolases_N"/>
</dbReference>